<sequence length="243" mass="27400">MLNSSRHHTCLAAAFLGVCALSVQAAAPAVTKAQPAVPGDQKNTLQEQYHSVTRQTDILQTYNQHIKDMLASQVEEKASLEKQLQDIEVTKQEIVPLIVHMLDSLDQFIQLDLPFLPKERKQRLSQLKELVTKADVSNAEKFRRIMEAFQVENEYGNTIEAYKANIELNGVTSSVDFLRLGRVALYYQRLDGSETGFWDKEEKRWQPLSSGYSNSIRNGLRIARKETAPDMLIVPVSAPEAAK</sequence>
<name>A0AA43Q3V4_9GAMM</name>
<dbReference type="Proteomes" id="UP001160519">
    <property type="component" value="Unassembled WGS sequence"/>
</dbReference>
<reference evidence="3" key="1">
    <citation type="submission" date="2023-01" db="EMBL/GenBank/DDBJ databases">
        <title>Biogeochemical cycle of methane in antarctic sediments.</title>
        <authorList>
            <person name="Roldan D.M."/>
            <person name="Menes R.J."/>
        </authorList>
    </citation>
    <scope>NUCLEOTIDE SEQUENCE [LARGE SCALE GENOMIC DNA]</scope>
    <source>
        <strain evidence="3">K-2018 MAG008</strain>
    </source>
</reference>
<feature type="signal peptide" evidence="2">
    <location>
        <begin position="1"/>
        <end position="25"/>
    </location>
</feature>
<evidence type="ECO:0000313" key="4">
    <source>
        <dbReference type="Proteomes" id="UP001160519"/>
    </source>
</evidence>
<keyword evidence="2" id="KW-0732">Signal</keyword>
<evidence type="ECO:0000256" key="2">
    <source>
        <dbReference type="SAM" id="SignalP"/>
    </source>
</evidence>
<feature type="coiled-coil region" evidence="1">
    <location>
        <begin position="63"/>
        <end position="90"/>
    </location>
</feature>
<evidence type="ECO:0000256" key="1">
    <source>
        <dbReference type="SAM" id="Coils"/>
    </source>
</evidence>
<keyword evidence="4" id="KW-1185">Reference proteome</keyword>
<evidence type="ECO:0000313" key="3">
    <source>
        <dbReference type="EMBL" id="MDI1231155.1"/>
    </source>
</evidence>
<dbReference type="EMBL" id="JAQSDF010000022">
    <property type="protein sequence ID" value="MDI1231155.1"/>
    <property type="molecule type" value="Genomic_DNA"/>
</dbReference>
<dbReference type="Pfam" id="PF11932">
    <property type="entry name" value="DUF3450"/>
    <property type="match status" value="1"/>
</dbReference>
<dbReference type="InterPro" id="IPR016866">
    <property type="entry name" value="UCP028069"/>
</dbReference>
<comment type="caution">
    <text evidence="3">The sequence shown here is derived from an EMBL/GenBank/DDBJ whole genome shotgun (WGS) entry which is preliminary data.</text>
</comment>
<dbReference type="AlphaFoldDB" id="A0AA43Q3V4"/>
<gene>
    <name evidence="3" type="ORF">PSU93_08410</name>
</gene>
<accession>A0AA43Q3V4</accession>
<proteinExistence type="predicted"/>
<feature type="chain" id="PRO_5041274444" evidence="2">
    <location>
        <begin position="26"/>
        <end position="243"/>
    </location>
</feature>
<dbReference type="PIRSF" id="PIRSF028069">
    <property type="entry name" value="UCP028069"/>
    <property type="match status" value="1"/>
</dbReference>
<keyword evidence="1" id="KW-0175">Coiled coil</keyword>
<protein>
    <submittedName>
        <fullName evidence="3">DUF3450 domain-containing protein</fullName>
    </submittedName>
</protein>
<organism evidence="3 4">
    <name type="scientific">Candidatus Methylobacter titanis</name>
    <dbReference type="NCBI Taxonomy" id="3053457"/>
    <lineage>
        <taxon>Bacteria</taxon>
        <taxon>Pseudomonadati</taxon>
        <taxon>Pseudomonadota</taxon>
        <taxon>Gammaproteobacteria</taxon>
        <taxon>Methylococcales</taxon>
        <taxon>Methylococcaceae</taxon>
        <taxon>Methylobacter</taxon>
    </lineage>
</organism>